<reference evidence="1 2" key="1">
    <citation type="journal article" date="2016" name="Nat. Commun.">
        <title>Thousands of microbial genomes shed light on interconnected biogeochemical processes in an aquifer system.</title>
        <authorList>
            <person name="Anantharaman K."/>
            <person name="Brown C.T."/>
            <person name="Hug L.A."/>
            <person name="Sharon I."/>
            <person name="Castelle C.J."/>
            <person name="Probst A.J."/>
            <person name="Thomas B.C."/>
            <person name="Singh A."/>
            <person name="Wilkins M.J."/>
            <person name="Karaoz U."/>
            <person name="Brodie E.L."/>
            <person name="Williams K.H."/>
            <person name="Hubbard S.S."/>
            <person name="Banfield J.F."/>
        </authorList>
    </citation>
    <scope>NUCLEOTIDE SEQUENCE [LARGE SCALE GENOMIC DNA]</scope>
</reference>
<gene>
    <name evidence="1" type="ORF">A2870_00325</name>
</gene>
<evidence type="ECO:0000313" key="2">
    <source>
        <dbReference type="Proteomes" id="UP000179102"/>
    </source>
</evidence>
<proteinExistence type="predicted"/>
<dbReference type="EMBL" id="MFAZ01000026">
    <property type="protein sequence ID" value="OGD86917.1"/>
    <property type="molecule type" value="Genomic_DNA"/>
</dbReference>
<protein>
    <submittedName>
        <fullName evidence="1">Uncharacterized protein</fullName>
    </submittedName>
</protein>
<dbReference type="AlphaFoldDB" id="A0A1F5G4Z0"/>
<comment type="caution">
    <text evidence="1">The sequence shown here is derived from an EMBL/GenBank/DDBJ whole genome shotgun (WGS) entry which is preliminary data.</text>
</comment>
<evidence type="ECO:0000313" key="1">
    <source>
        <dbReference type="EMBL" id="OGD86917.1"/>
    </source>
</evidence>
<sequence>MGGNGLEQKKPKLEAIPPNGRFFYGKEVNMERLNYDIVQEASGIARYAFNRVLKQTKNHTMPLDDVNLVKRPLNGYPSEIDEAARLMWINTDPTIIRDEMERVAERAWFRSDYPSD</sequence>
<dbReference type="Proteomes" id="UP000179102">
    <property type="component" value="Unassembled WGS sequence"/>
</dbReference>
<organism evidence="1 2">
    <name type="scientific">Candidatus Curtissbacteria bacterium RIFCSPHIGHO2_01_FULL_41_11</name>
    <dbReference type="NCBI Taxonomy" id="1797711"/>
    <lineage>
        <taxon>Bacteria</taxon>
        <taxon>Candidatus Curtissiibacteriota</taxon>
    </lineage>
</organism>
<accession>A0A1F5G4Z0</accession>
<name>A0A1F5G4Z0_9BACT</name>